<keyword evidence="3" id="KW-0949">S-adenosyl-L-methionine</keyword>
<evidence type="ECO:0000313" key="6">
    <source>
        <dbReference type="EMBL" id="KAB8542087.1"/>
    </source>
</evidence>
<dbReference type="GO" id="GO:0032259">
    <property type="term" value="P:methylation"/>
    <property type="evidence" value="ECO:0007669"/>
    <property type="project" value="UniProtKB-KW"/>
</dbReference>
<dbReference type="SUPFAM" id="SSF53335">
    <property type="entry name" value="S-adenosyl-L-methionine-dependent methyltransferases"/>
    <property type="match status" value="1"/>
</dbReference>
<protein>
    <submittedName>
        <fullName evidence="6">Uncharacterized protein</fullName>
    </submittedName>
</protein>
<dbReference type="EMBL" id="VIBQ01000059">
    <property type="protein sequence ID" value="KAB8542087.1"/>
    <property type="molecule type" value="Genomic_DNA"/>
</dbReference>
<feature type="domain" description="O-methyltransferase dimerisation" evidence="5">
    <location>
        <begin position="111"/>
        <end position="183"/>
    </location>
</feature>
<evidence type="ECO:0000256" key="2">
    <source>
        <dbReference type="ARBA" id="ARBA00022679"/>
    </source>
</evidence>
<dbReference type="AlphaFoldDB" id="A0A5N6L1C5"/>
<sequence>MHLSSTDADIVNIDSIKRRTINGHVSKIPRSKISQTDDLEELSGMISAAAKRFTQRLEALDLPLPDLKNPFPDPIADAAAQEAKVKIVQACERMMALVLGPTEWFMYQNMSFVDPACVATAQRMGLFEHITVGDDPTSLADLAEKTGADVDIIERVLRVLTQRLCFEEVEQGMYQHNAVSQQLMIPPIASLIAFCTDDGFKSAAFMADTLEEQKFQAVHDPAKSSFSKAYRTELGMFDYFKNDRHRGDRFAFAMAGSEMVKALTEEVYPFDELPKDATVVDVGGGVGSVSIRIAEKIDRLFFIVQDQQEVVNVAINSGSNQGIEDRVKFQGHNFFETQPVKGADVYLFRFILHDHPDDKCAKILRNIVEAMVPGKSRILIDDAVVPDLLGPDMIRFHNLMDIHMLTILNAKERTHRQWQKLVTEVDSRLYIERIWEQSDAGLQGGRVIELRLK</sequence>
<dbReference type="SUPFAM" id="SSF46785">
    <property type="entry name" value="Winged helix' DNA-binding domain"/>
    <property type="match status" value="1"/>
</dbReference>
<reference evidence="6 7" key="1">
    <citation type="submission" date="2019-06" db="EMBL/GenBank/DDBJ databases">
        <title>A chromosomal-level reference genome of Carpinus fangiana (Coryloideae, Betulaceae).</title>
        <authorList>
            <person name="Yang X."/>
            <person name="Wang Z."/>
            <person name="Zhang L."/>
            <person name="Hao G."/>
            <person name="Liu J."/>
            <person name="Yang Y."/>
        </authorList>
    </citation>
    <scope>NUCLEOTIDE SEQUENCE [LARGE SCALE GENOMIC DNA]</scope>
    <source>
        <strain evidence="6">Cfa_2016G</strain>
        <tissue evidence="6">Leaf</tissue>
    </source>
</reference>
<dbReference type="GO" id="GO:0008171">
    <property type="term" value="F:O-methyltransferase activity"/>
    <property type="evidence" value="ECO:0007669"/>
    <property type="project" value="InterPro"/>
</dbReference>
<dbReference type="Gene3D" id="3.40.50.150">
    <property type="entry name" value="Vaccinia Virus protein VP39"/>
    <property type="match status" value="1"/>
</dbReference>
<evidence type="ECO:0000313" key="7">
    <source>
        <dbReference type="Proteomes" id="UP000327013"/>
    </source>
</evidence>
<name>A0A5N6L1C5_9ROSI</name>
<organism evidence="6 7">
    <name type="scientific">Carpinus fangiana</name>
    <dbReference type="NCBI Taxonomy" id="176857"/>
    <lineage>
        <taxon>Eukaryota</taxon>
        <taxon>Viridiplantae</taxon>
        <taxon>Streptophyta</taxon>
        <taxon>Embryophyta</taxon>
        <taxon>Tracheophyta</taxon>
        <taxon>Spermatophyta</taxon>
        <taxon>Magnoliopsida</taxon>
        <taxon>eudicotyledons</taxon>
        <taxon>Gunneridae</taxon>
        <taxon>Pentapetalae</taxon>
        <taxon>rosids</taxon>
        <taxon>fabids</taxon>
        <taxon>Fagales</taxon>
        <taxon>Betulaceae</taxon>
        <taxon>Carpinus</taxon>
    </lineage>
</organism>
<dbReference type="InterPro" id="IPR036388">
    <property type="entry name" value="WH-like_DNA-bd_sf"/>
</dbReference>
<dbReference type="PROSITE" id="PS51683">
    <property type="entry name" value="SAM_OMT_II"/>
    <property type="match status" value="1"/>
</dbReference>
<dbReference type="InterPro" id="IPR016461">
    <property type="entry name" value="COMT-like"/>
</dbReference>
<dbReference type="InterPro" id="IPR001077">
    <property type="entry name" value="COMT_C"/>
</dbReference>
<evidence type="ECO:0000259" key="5">
    <source>
        <dbReference type="Pfam" id="PF08100"/>
    </source>
</evidence>
<evidence type="ECO:0000259" key="4">
    <source>
        <dbReference type="Pfam" id="PF00891"/>
    </source>
</evidence>
<keyword evidence="2" id="KW-0808">Transferase</keyword>
<dbReference type="InterPro" id="IPR029063">
    <property type="entry name" value="SAM-dependent_MTases_sf"/>
</dbReference>
<dbReference type="PANTHER" id="PTHR43712">
    <property type="entry name" value="PUTATIVE (AFU_ORTHOLOGUE AFUA_4G14580)-RELATED"/>
    <property type="match status" value="1"/>
</dbReference>
<accession>A0A5N6L1C5</accession>
<keyword evidence="1" id="KW-0489">Methyltransferase</keyword>
<dbReference type="PANTHER" id="PTHR43712:SF5">
    <property type="entry name" value="O-METHYLTRANSFERASE ASQN-RELATED"/>
    <property type="match status" value="1"/>
</dbReference>
<dbReference type="Pfam" id="PF00891">
    <property type="entry name" value="Methyltransf_2"/>
    <property type="match status" value="1"/>
</dbReference>
<feature type="domain" description="O-methyltransferase C-terminal" evidence="4">
    <location>
        <begin position="224"/>
        <end position="424"/>
    </location>
</feature>
<dbReference type="GO" id="GO:0046983">
    <property type="term" value="F:protein dimerization activity"/>
    <property type="evidence" value="ECO:0007669"/>
    <property type="project" value="InterPro"/>
</dbReference>
<evidence type="ECO:0000256" key="1">
    <source>
        <dbReference type="ARBA" id="ARBA00022603"/>
    </source>
</evidence>
<dbReference type="Gene3D" id="1.10.10.10">
    <property type="entry name" value="Winged helix-like DNA-binding domain superfamily/Winged helix DNA-binding domain"/>
    <property type="match status" value="1"/>
</dbReference>
<proteinExistence type="predicted"/>
<gene>
    <name evidence="6" type="ORF">FH972_025550</name>
</gene>
<keyword evidence="7" id="KW-1185">Reference proteome</keyword>
<dbReference type="Pfam" id="PF08100">
    <property type="entry name" value="Dimerisation"/>
    <property type="match status" value="1"/>
</dbReference>
<dbReference type="OrthoDB" id="1606438at2759"/>
<dbReference type="Proteomes" id="UP000327013">
    <property type="component" value="Unassembled WGS sequence"/>
</dbReference>
<dbReference type="InterPro" id="IPR036390">
    <property type="entry name" value="WH_DNA-bd_sf"/>
</dbReference>
<dbReference type="InterPro" id="IPR012967">
    <property type="entry name" value="COMT_dimerisation"/>
</dbReference>
<evidence type="ECO:0000256" key="3">
    <source>
        <dbReference type="ARBA" id="ARBA00022691"/>
    </source>
</evidence>
<comment type="caution">
    <text evidence="6">The sequence shown here is derived from an EMBL/GenBank/DDBJ whole genome shotgun (WGS) entry which is preliminary data.</text>
</comment>